<dbReference type="SUPFAM" id="SSF53098">
    <property type="entry name" value="Ribonuclease H-like"/>
    <property type="match status" value="1"/>
</dbReference>
<feature type="domain" description="HRDC" evidence="2">
    <location>
        <begin position="228"/>
        <end position="308"/>
    </location>
</feature>
<evidence type="ECO:0000256" key="1">
    <source>
        <dbReference type="SAM" id="MobiDB-lite"/>
    </source>
</evidence>
<dbReference type="PANTHER" id="PTHR47649">
    <property type="entry name" value="RIBONUCLEASE D"/>
    <property type="match status" value="1"/>
</dbReference>
<reference evidence="3" key="1">
    <citation type="submission" date="2023-02" db="EMBL/GenBank/DDBJ databases">
        <title>Georgenia sp.10Sc9-8, isolated from a soil sample collected from the Taklamakan desert.</title>
        <authorList>
            <person name="Liu S."/>
        </authorList>
    </citation>
    <scope>NUCLEOTIDE SEQUENCE</scope>
    <source>
        <strain evidence="3">10Sc9-8</strain>
    </source>
</reference>
<sequence>MPATEDTDLPVTVPLTEPADGVPPVCETPAQLDAAAAALAAGTGPVAVDAERASGFRYGQRAYLVQLRRAGAGTVLVDPVALPDLSLLQQALDGTEWVLHAADQDLPCLAGVGLVPAALFDTELASRLLGRQRVGLAAIVAEELGFALAKEHSAADWSTRPLPEAWLRYAALDVELLVELRERLSEQLASAGKLEWAHQEFEHVRTAPPSPPKTDPWRRVAGATAVRSPRGLAVLRELWQAREDEARRRDRAPGRVLPNAALVAAAQAQPRTTAELVALPPFAGKGTRRHARTWQEAITRALALPEEQLPPRRPPVAPGSLPAPRSWPERNPAAAARLDAVRTAVRARAEELQLPQENLLSPELQRQLAWHAPDDAAPDLVADLLLERGARPWQVELLHGPLAGVLAASAEESQTSHG</sequence>
<name>A0ABT5TXT8_9MICO</name>
<dbReference type="Gene3D" id="1.10.150.80">
    <property type="entry name" value="HRDC domain"/>
    <property type="match status" value="2"/>
</dbReference>
<dbReference type="EMBL" id="JARACI010000998">
    <property type="protein sequence ID" value="MDD9206886.1"/>
    <property type="molecule type" value="Genomic_DNA"/>
</dbReference>
<dbReference type="Pfam" id="PF01612">
    <property type="entry name" value="DNA_pol_A_exo1"/>
    <property type="match status" value="1"/>
</dbReference>
<evidence type="ECO:0000259" key="2">
    <source>
        <dbReference type="PROSITE" id="PS50967"/>
    </source>
</evidence>
<keyword evidence="4" id="KW-1185">Reference proteome</keyword>
<dbReference type="InterPro" id="IPR036397">
    <property type="entry name" value="RNaseH_sf"/>
</dbReference>
<dbReference type="CDD" id="cd06142">
    <property type="entry name" value="RNaseD_exo"/>
    <property type="match status" value="1"/>
</dbReference>
<dbReference type="InterPro" id="IPR051086">
    <property type="entry name" value="RNase_D-like"/>
</dbReference>
<dbReference type="InterPro" id="IPR012337">
    <property type="entry name" value="RNaseH-like_sf"/>
</dbReference>
<protein>
    <submittedName>
        <fullName evidence="3">HRDC domain-containing protein</fullName>
    </submittedName>
</protein>
<dbReference type="InterPro" id="IPR002121">
    <property type="entry name" value="HRDC_dom"/>
</dbReference>
<accession>A0ABT5TXT8</accession>
<dbReference type="Gene3D" id="3.30.420.10">
    <property type="entry name" value="Ribonuclease H-like superfamily/Ribonuclease H"/>
    <property type="match status" value="1"/>
</dbReference>
<dbReference type="Pfam" id="PF00570">
    <property type="entry name" value="HRDC"/>
    <property type="match status" value="1"/>
</dbReference>
<evidence type="ECO:0000313" key="4">
    <source>
        <dbReference type="Proteomes" id="UP001165561"/>
    </source>
</evidence>
<dbReference type="InterPro" id="IPR002562">
    <property type="entry name" value="3'-5'_exonuclease_dom"/>
</dbReference>
<dbReference type="InterPro" id="IPR041605">
    <property type="entry name" value="Exo_C"/>
</dbReference>
<comment type="caution">
    <text evidence="3">The sequence shown here is derived from an EMBL/GenBank/DDBJ whole genome shotgun (WGS) entry which is preliminary data.</text>
</comment>
<dbReference type="InterPro" id="IPR010997">
    <property type="entry name" value="HRDC-like_sf"/>
</dbReference>
<proteinExistence type="predicted"/>
<organism evidence="3 4">
    <name type="scientific">Georgenia halotolerans</name>
    <dbReference type="NCBI Taxonomy" id="3028317"/>
    <lineage>
        <taxon>Bacteria</taxon>
        <taxon>Bacillati</taxon>
        <taxon>Actinomycetota</taxon>
        <taxon>Actinomycetes</taxon>
        <taxon>Micrococcales</taxon>
        <taxon>Bogoriellaceae</taxon>
        <taxon>Georgenia</taxon>
    </lineage>
</organism>
<feature type="region of interest" description="Disordered" evidence="1">
    <location>
        <begin position="1"/>
        <end position="22"/>
    </location>
</feature>
<dbReference type="SMART" id="SM00341">
    <property type="entry name" value="HRDC"/>
    <property type="match status" value="1"/>
</dbReference>
<dbReference type="PROSITE" id="PS50967">
    <property type="entry name" value="HRDC"/>
    <property type="match status" value="1"/>
</dbReference>
<dbReference type="Proteomes" id="UP001165561">
    <property type="component" value="Unassembled WGS sequence"/>
</dbReference>
<evidence type="ECO:0000313" key="3">
    <source>
        <dbReference type="EMBL" id="MDD9206886.1"/>
    </source>
</evidence>
<dbReference type="SMART" id="SM00474">
    <property type="entry name" value="35EXOc"/>
    <property type="match status" value="1"/>
</dbReference>
<dbReference type="Pfam" id="PF18305">
    <property type="entry name" value="DNA_pol_A_exoN"/>
    <property type="match status" value="1"/>
</dbReference>
<dbReference type="SUPFAM" id="SSF47819">
    <property type="entry name" value="HRDC-like"/>
    <property type="match status" value="1"/>
</dbReference>
<dbReference type="InterPro" id="IPR044876">
    <property type="entry name" value="HRDC_dom_sf"/>
</dbReference>
<dbReference type="PANTHER" id="PTHR47649:SF1">
    <property type="entry name" value="RIBONUCLEASE D"/>
    <property type="match status" value="1"/>
</dbReference>
<feature type="region of interest" description="Disordered" evidence="1">
    <location>
        <begin position="303"/>
        <end position="329"/>
    </location>
</feature>
<gene>
    <name evidence="3" type="ORF">PU560_10465</name>
</gene>